<evidence type="ECO:0000256" key="6">
    <source>
        <dbReference type="ARBA" id="ARBA00023204"/>
    </source>
</evidence>
<name>A0A4Q9DNI9_9BACL</name>
<dbReference type="Gene3D" id="1.10.1670.10">
    <property type="entry name" value="Helix-hairpin-Helix base-excision DNA repair enzymes (C-terminal)"/>
    <property type="match status" value="1"/>
</dbReference>
<evidence type="ECO:0000313" key="9">
    <source>
        <dbReference type="Proteomes" id="UP000293142"/>
    </source>
</evidence>
<dbReference type="InterPro" id="IPR037046">
    <property type="entry name" value="AlkA_N_sf"/>
</dbReference>
<dbReference type="SMART" id="SM00478">
    <property type="entry name" value="ENDO3c"/>
    <property type="match status" value="1"/>
</dbReference>
<dbReference type="PANTHER" id="PTHR43003">
    <property type="entry name" value="DNA-3-METHYLADENINE GLYCOSYLASE"/>
    <property type="match status" value="1"/>
</dbReference>
<dbReference type="InterPro" id="IPR011257">
    <property type="entry name" value="DNA_glycosylase"/>
</dbReference>
<dbReference type="InterPro" id="IPR000035">
    <property type="entry name" value="Alkylbase_DNA_glycsylse_CS"/>
</dbReference>
<comment type="caution">
    <text evidence="8">The sequence shown here is derived from an EMBL/GenBank/DDBJ whole genome shotgun (WGS) entry which is preliminary data.</text>
</comment>
<evidence type="ECO:0000313" key="8">
    <source>
        <dbReference type="EMBL" id="TBL75602.1"/>
    </source>
</evidence>
<dbReference type="GO" id="GO:0032131">
    <property type="term" value="F:alkylated DNA binding"/>
    <property type="evidence" value="ECO:0007669"/>
    <property type="project" value="TreeGrafter"/>
</dbReference>
<dbReference type="Pfam" id="PF07934">
    <property type="entry name" value="OGG_N"/>
    <property type="match status" value="1"/>
</dbReference>
<dbReference type="GO" id="GO:0006289">
    <property type="term" value="P:nucleotide-excision repair"/>
    <property type="evidence" value="ECO:0007669"/>
    <property type="project" value="InterPro"/>
</dbReference>
<evidence type="ECO:0000256" key="3">
    <source>
        <dbReference type="ARBA" id="ARBA00012000"/>
    </source>
</evidence>
<dbReference type="EC" id="3.2.2.21" evidence="3"/>
<keyword evidence="6" id="KW-0234">DNA repair</keyword>
<dbReference type="InterPro" id="IPR023170">
    <property type="entry name" value="HhH_base_excis_C"/>
</dbReference>
<organism evidence="8 9">
    <name type="scientific">Paenibacillus thalictri</name>
    <dbReference type="NCBI Taxonomy" id="2527873"/>
    <lineage>
        <taxon>Bacteria</taxon>
        <taxon>Bacillati</taxon>
        <taxon>Bacillota</taxon>
        <taxon>Bacilli</taxon>
        <taxon>Bacillales</taxon>
        <taxon>Paenibacillaceae</taxon>
        <taxon>Paenibacillus</taxon>
    </lineage>
</organism>
<evidence type="ECO:0000256" key="4">
    <source>
        <dbReference type="ARBA" id="ARBA00022763"/>
    </source>
</evidence>
<dbReference type="GO" id="GO:0008725">
    <property type="term" value="F:DNA-3-methyladenine glycosylase activity"/>
    <property type="evidence" value="ECO:0007669"/>
    <property type="project" value="TreeGrafter"/>
</dbReference>
<dbReference type="PROSITE" id="PS00516">
    <property type="entry name" value="ALKYLBASE_DNA_GLYCOS"/>
    <property type="match status" value="1"/>
</dbReference>
<gene>
    <name evidence="8" type="ORF">EYB31_21640</name>
</gene>
<dbReference type="Gene3D" id="1.10.340.30">
    <property type="entry name" value="Hypothetical protein, domain 2"/>
    <property type="match status" value="1"/>
</dbReference>
<dbReference type="GO" id="GO:0006285">
    <property type="term" value="P:base-excision repair, AP site formation"/>
    <property type="evidence" value="ECO:0007669"/>
    <property type="project" value="TreeGrafter"/>
</dbReference>
<dbReference type="Gene3D" id="3.30.310.20">
    <property type="entry name" value="DNA-3-methyladenine glycosylase AlkA, N-terminal domain"/>
    <property type="match status" value="1"/>
</dbReference>
<dbReference type="GO" id="GO:0006307">
    <property type="term" value="P:DNA alkylation repair"/>
    <property type="evidence" value="ECO:0007669"/>
    <property type="project" value="TreeGrafter"/>
</dbReference>
<dbReference type="SUPFAM" id="SSF48150">
    <property type="entry name" value="DNA-glycosylase"/>
    <property type="match status" value="1"/>
</dbReference>
<keyword evidence="9" id="KW-1185">Reference proteome</keyword>
<dbReference type="PANTHER" id="PTHR43003:SF12">
    <property type="entry name" value="DNA-3-METHYLADENINE GLYCOSYLASE"/>
    <property type="match status" value="1"/>
</dbReference>
<dbReference type="Pfam" id="PF00730">
    <property type="entry name" value="HhH-GPD"/>
    <property type="match status" value="1"/>
</dbReference>
<dbReference type="EMBL" id="SIRE01000016">
    <property type="protein sequence ID" value="TBL75602.1"/>
    <property type="molecule type" value="Genomic_DNA"/>
</dbReference>
<dbReference type="CDD" id="cd00056">
    <property type="entry name" value="ENDO3c"/>
    <property type="match status" value="1"/>
</dbReference>
<feature type="domain" description="HhH-GPD" evidence="7">
    <location>
        <begin position="158"/>
        <end position="323"/>
    </location>
</feature>
<evidence type="ECO:0000256" key="5">
    <source>
        <dbReference type="ARBA" id="ARBA00022801"/>
    </source>
</evidence>
<comment type="similarity">
    <text evidence="2">Belongs to the alkylbase DNA glycosidase AlkA family.</text>
</comment>
<reference evidence="8 9" key="1">
    <citation type="submission" date="2019-02" db="EMBL/GenBank/DDBJ databases">
        <title>Paenibacillus sp. nov., isolated from surface-sterilized tissue of Thalictrum simplex L.</title>
        <authorList>
            <person name="Tuo L."/>
        </authorList>
    </citation>
    <scope>NUCLEOTIDE SEQUENCE [LARGE SCALE GENOMIC DNA]</scope>
    <source>
        <strain evidence="8 9">N2SHLJ1</strain>
    </source>
</reference>
<dbReference type="Proteomes" id="UP000293142">
    <property type="component" value="Unassembled WGS sequence"/>
</dbReference>
<dbReference type="FunFam" id="1.10.340.30:FF:000004">
    <property type="entry name" value="DNA-3-methyladenine glycosylase II"/>
    <property type="match status" value="1"/>
</dbReference>
<evidence type="ECO:0000259" key="7">
    <source>
        <dbReference type="SMART" id="SM00478"/>
    </source>
</evidence>
<dbReference type="InterPro" id="IPR051912">
    <property type="entry name" value="Alkylbase_DNA_Glycosylase/TA"/>
</dbReference>
<sequence>MSDPAESIREGHARPQQAFPGTVQQNVIIPVPEPFHFQMNLDYLSRSDNECMFHVQNDKLYKLVPYGEKQMEHALIEISAGQGHSLNIRFLGDVPPSEACRLAAVRYVQIWFDFDTDLNPFYRMANRDPLLKETVKRFRGLRLIGIPDLFEALCWGILGQQINLPFAYTLKRRFVEQFGHSVSGGGHELWQFPAPEIIAGLEAEQLTRLQITNRKAEYLIGVAALIAEGKLSKPMLQQEPDFAAAVKRLTAIRGIGPWTAHYVCMRCLRVPSAFPIEDVGLHNAIKLMLSMERKPTLDEIRQLAQAWTGWEAYATFYLWRMLY</sequence>
<dbReference type="GO" id="GO:0032993">
    <property type="term" value="C:protein-DNA complex"/>
    <property type="evidence" value="ECO:0007669"/>
    <property type="project" value="TreeGrafter"/>
</dbReference>
<dbReference type="GO" id="GO:0005737">
    <property type="term" value="C:cytoplasm"/>
    <property type="evidence" value="ECO:0007669"/>
    <property type="project" value="TreeGrafter"/>
</dbReference>
<dbReference type="GO" id="GO:0043916">
    <property type="term" value="F:DNA-7-methylguanine glycosylase activity"/>
    <property type="evidence" value="ECO:0007669"/>
    <property type="project" value="TreeGrafter"/>
</dbReference>
<evidence type="ECO:0000256" key="2">
    <source>
        <dbReference type="ARBA" id="ARBA00010817"/>
    </source>
</evidence>
<keyword evidence="5" id="KW-0378">Hydrolase</keyword>
<accession>A0A4Q9DNI9</accession>
<protein>
    <recommendedName>
        <fullName evidence="3">DNA-3-methyladenine glycosylase II</fullName>
        <ecNumber evidence="3">3.2.2.21</ecNumber>
    </recommendedName>
</protein>
<comment type="catalytic activity">
    <reaction evidence="1">
        <text>Hydrolysis of alkylated DNA, releasing 3-methyladenine, 3-methylguanine, 7-methylguanine and 7-methyladenine.</text>
        <dbReference type="EC" id="3.2.2.21"/>
    </reaction>
</comment>
<dbReference type="InterPro" id="IPR012904">
    <property type="entry name" value="OGG_N"/>
</dbReference>
<dbReference type="AlphaFoldDB" id="A0A4Q9DNI9"/>
<evidence type="ECO:0000256" key="1">
    <source>
        <dbReference type="ARBA" id="ARBA00000086"/>
    </source>
</evidence>
<proteinExistence type="inferred from homology"/>
<dbReference type="InterPro" id="IPR003265">
    <property type="entry name" value="HhH-GPD_domain"/>
</dbReference>
<keyword evidence="4" id="KW-0227">DNA damage</keyword>
<dbReference type="OrthoDB" id="9785929at2"/>
<dbReference type="GO" id="GO:0008534">
    <property type="term" value="F:oxidized purine nucleobase lesion DNA N-glycosylase activity"/>
    <property type="evidence" value="ECO:0007669"/>
    <property type="project" value="InterPro"/>
</dbReference>